<sequence>MSQIDNLQQKIGFLENSNETMEKIAKSENDRLQLEIQLNRLINSDEAIAKTKAIKLKAYYQKLCNEEEKSLKRNQQLLQDLQNLDSQFTQLDSKLERLNNLKKECEVYIRTAYPVWTNDKKIFNTSESKQNVPRLDILTQINTLPKYDEKNQPLSALISSLKIETNRKYERQDPEEQNSALGELVKNLTKNTSGKISNTVIEQIPEKKDSDEYGGLNNLIGSFRPLTSTVKFEDDFQRTTTTMENNLLREYEKQLKRESNMLDTLNQTASASINFDMNIENIDTVNQFKTNSMSTQLINNLDELPKASSTGKDDISIKNYKIEDPNEVNRKGILHRYGSVRQESSLDSFNYMLDYIELEIQHTIHPERYYRQEEPHYKTKLEIIRLASEKMSLDEMDPGDISMVIIEQLPQIVRKQTKNKCLFTTDLMSLSVADVSEQMVSLFLKEDSDIKFWNRIMKHMNFLKRYASIDISEIARKFAPNFLAFDSIAVEKAVKFLEKILNDANKNYENRNKTVVLEESLSKTETSLNNELLAASNSNLKESSAYQEFINSGQQSLKKGMNEKFSDDESDENDEINNLVSPKPLVSTNSTVNSNENNSTVKNNYLLKSPRKDYDFDFSQSSKTDSTFQGSIKQLNSLRSNKDKKQLPVYLKDGDSDDESSLFSDMSSKFRNKPKDSDSDFDFYK</sequence>
<feature type="coiled-coil region" evidence="10">
    <location>
        <begin position="4"/>
        <end position="111"/>
    </location>
</feature>
<evidence type="ECO:0000256" key="6">
    <source>
        <dbReference type="ARBA" id="ARBA00023212"/>
    </source>
</evidence>
<organism evidence="12 13">
    <name type="scientific">Brachionus calyciflorus</name>
    <dbReference type="NCBI Taxonomy" id="104777"/>
    <lineage>
        <taxon>Eukaryota</taxon>
        <taxon>Metazoa</taxon>
        <taxon>Spiralia</taxon>
        <taxon>Gnathifera</taxon>
        <taxon>Rotifera</taxon>
        <taxon>Eurotatoria</taxon>
        <taxon>Monogononta</taxon>
        <taxon>Pseudotrocha</taxon>
        <taxon>Ploima</taxon>
        <taxon>Brachionidae</taxon>
        <taxon>Brachionus</taxon>
    </lineage>
</organism>
<evidence type="ECO:0000256" key="1">
    <source>
        <dbReference type="ARBA" id="ARBA00004120"/>
    </source>
</evidence>
<feature type="region of interest" description="Disordered" evidence="11">
    <location>
        <begin position="637"/>
        <end position="685"/>
    </location>
</feature>
<evidence type="ECO:0000256" key="11">
    <source>
        <dbReference type="SAM" id="MobiDB-lite"/>
    </source>
</evidence>
<comment type="similarity">
    <text evidence="3">Belongs to the kizuna family.</text>
</comment>
<dbReference type="InterPro" id="IPR026742">
    <property type="entry name" value="Centrosomal_kizuma"/>
</dbReference>
<feature type="compositionally biased region" description="Basic and acidic residues" evidence="11">
    <location>
        <begin position="673"/>
        <end position="685"/>
    </location>
</feature>
<evidence type="ECO:0000256" key="2">
    <source>
        <dbReference type="ARBA" id="ARBA00004300"/>
    </source>
</evidence>
<evidence type="ECO:0000256" key="4">
    <source>
        <dbReference type="ARBA" id="ARBA00013872"/>
    </source>
</evidence>
<name>A0A813N0P7_9BILA</name>
<keyword evidence="13" id="KW-1185">Reference proteome</keyword>
<keyword evidence="5" id="KW-0963">Cytoplasm</keyword>
<keyword evidence="10" id="KW-0175">Coiled coil</keyword>
<protein>
    <recommendedName>
        <fullName evidence="4">Centrosomal protein kizuna</fullName>
    </recommendedName>
    <alternativeName>
        <fullName evidence="9">Polo-like kinase 1 substrate 1</fullName>
    </alternativeName>
</protein>
<comment type="function">
    <text evidence="8">Centrosomal protein required for establishing a robust mitotic centrosome architecture that can endure the forces that converge on the centrosomes during spindle formation. Required for stabilizing the expanded pericentriolar material around the centriole.</text>
</comment>
<dbReference type="GO" id="GO:0007051">
    <property type="term" value="P:spindle organization"/>
    <property type="evidence" value="ECO:0007669"/>
    <property type="project" value="InterPro"/>
</dbReference>
<dbReference type="PANTHER" id="PTHR16299">
    <property type="entry name" value="CENTROSOMAL PROTEIN KIZUNA"/>
    <property type="match status" value="1"/>
</dbReference>
<evidence type="ECO:0000313" key="12">
    <source>
        <dbReference type="EMBL" id="CAF0725506.1"/>
    </source>
</evidence>
<comment type="caution">
    <text evidence="12">The sequence shown here is derived from an EMBL/GenBank/DDBJ whole genome shotgun (WGS) entry which is preliminary data.</text>
</comment>
<evidence type="ECO:0000256" key="8">
    <source>
        <dbReference type="ARBA" id="ARBA00024919"/>
    </source>
</evidence>
<comment type="subcellular location">
    <subcellularLocation>
        <location evidence="1">Cytoplasm</location>
        <location evidence="1">Cytoskeleton</location>
        <location evidence="1">Cilium basal body</location>
    </subcellularLocation>
    <subcellularLocation>
        <location evidence="2">Cytoplasm</location>
        <location evidence="2">Cytoskeleton</location>
        <location evidence="2">Microtubule organizing center</location>
        <location evidence="2">Centrosome</location>
    </subcellularLocation>
</comment>
<evidence type="ECO:0000256" key="3">
    <source>
        <dbReference type="ARBA" id="ARBA00010767"/>
    </source>
</evidence>
<keyword evidence="7" id="KW-0966">Cell projection</keyword>
<evidence type="ECO:0000256" key="5">
    <source>
        <dbReference type="ARBA" id="ARBA00022490"/>
    </source>
</evidence>
<evidence type="ECO:0000256" key="9">
    <source>
        <dbReference type="ARBA" id="ARBA00031153"/>
    </source>
</evidence>
<feature type="region of interest" description="Disordered" evidence="11">
    <location>
        <begin position="558"/>
        <end position="601"/>
    </location>
</feature>
<dbReference type="Proteomes" id="UP000663879">
    <property type="component" value="Unassembled WGS sequence"/>
</dbReference>
<evidence type="ECO:0000313" key="13">
    <source>
        <dbReference type="Proteomes" id="UP000663879"/>
    </source>
</evidence>
<dbReference type="GO" id="GO:0005813">
    <property type="term" value="C:centrosome"/>
    <property type="evidence" value="ECO:0007669"/>
    <property type="project" value="UniProtKB-SubCell"/>
</dbReference>
<reference evidence="12" key="1">
    <citation type="submission" date="2021-02" db="EMBL/GenBank/DDBJ databases">
        <authorList>
            <person name="Nowell W R."/>
        </authorList>
    </citation>
    <scope>NUCLEOTIDE SEQUENCE</scope>
    <source>
        <strain evidence="12">Ploen Becks lab</strain>
    </source>
</reference>
<keyword evidence="6" id="KW-0206">Cytoskeleton</keyword>
<dbReference type="AlphaFoldDB" id="A0A813N0P7"/>
<dbReference type="EMBL" id="CAJNOC010000195">
    <property type="protein sequence ID" value="CAF0725506.1"/>
    <property type="molecule type" value="Genomic_DNA"/>
</dbReference>
<evidence type="ECO:0000256" key="7">
    <source>
        <dbReference type="ARBA" id="ARBA00023273"/>
    </source>
</evidence>
<feature type="compositionally biased region" description="Low complexity" evidence="11">
    <location>
        <begin position="586"/>
        <end position="601"/>
    </location>
</feature>
<proteinExistence type="inferred from homology"/>
<gene>
    <name evidence="12" type="ORF">OXX778_LOCUS2490</name>
</gene>
<dbReference type="OrthoDB" id="8015657at2759"/>
<evidence type="ECO:0000256" key="10">
    <source>
        <dbReference type="SAM" id="Coils"/>
    </source>
</evidence>
<accession>A0A813N0P7</accession>
<dbReference type="PANTHER" id="PTHR16299:SF2">
    <property type="entry name" value="CENTROSOMAL PROTEIN KIZUNA"/>
    <property type="match status" value="1"/>
</dbReference>